<comment type="subcellular location">
    <subcellularLocation>
        <location evidence="1">Endomembrane system</location>
        <topology evidence="1">Multi-pass membrane protein</topology>
    </subcellularLocation>
</comment>
<evidence type="ECO:0000256" key="1">
    <source>
        <dbReference type="ARBA" id="ARBA00004127"/>
    </source>
</evidence>
<feature type="transmembrane region" description="Helical" evidence="2">
    <location>
        <begin position="210"/>
        <end position="229"/>
    </location>
</feature>
<accession>A0A2Z3KI43</accession>
<name>A0A2Z3KI43_LACLL</name>
<organism evidence="3 4">
    <name type="scientific">Lactococcus lactis subsp. lactis</name>
    <name type="common">Streptococcus lactis</name>
    <dbReference type="NCBI Taxonomy" id="1360"/>
    <lineage>
        <taxon>Bacteria</taxon>
        <taxon>Bacillati</taxon>
        <taxon>Bacillota</taxon>
        <taxon>Bacilli</taxon>
        <taxon>Lactobacillales</taxon>
        <taxon>Streptococcaceae</taxon>
        <taxon>Lactococcus</taxon>
    </lineage>
</organism>
<dbReference type="SUPFAM" id="SSF103481">
    <property type="entry name" value="Multidrug resistance efflux transporter EmrE"/>
    <property type="match status" value="1"/>
</dbReference>
<feature type="transmembrane region" description="Helical" evidence="2">
    <location>
        <begin position="84"/>
        <end position="102"/>
    </location>
</feature>
<keyword evidence="2" id="KW-0812">Transmembrane</keyword>
<feature type="transmembrane region" description="Helical" evidence="2">
    <location>
        <begin position="172"/>
        <end position="189"/>
    </location>
</feature>
<dbReference type="AlphaFoldDB" id="A0A2Z3KI43"/>
<feature type="transmembrane region" description="Helical" evidence="2">
    <location>
        <begin position="43"/>
        <end position="64"/>
    </location>
</feature>
<dbReference type="InterPro" id="IPR037185">
    <property type="entry name" value="EmrE-like"/>
</dbReference>
<feature type="transmembrane region" description="Helical" evidence="2">
    <location>
        <begin position="241"/>
        <end position="265"/>
    </location>
</feature>
<feature type="transmembrane region" description="Helical" evidence="2">
    <location>
        <begin position="301"/>
        <end position="319"/>
    </location>
</feature>
<keyword evidence="2" id="KW-1133">Transmembrane helix</keyword>
<evidence type="ECO:0000313" key="4">
    <source>
        <dbReference type="Proteomes" id="UP000245919"/>
    </source>
</evidence>
<protein>
    <recommendedName>
        <fullName evidence="5">Multidrug resistance efflux transporter family protein</fullName>
    </recommendedName>
</protein>
<dbReference type="Pfam" id="PF13536">
    <property type="entry name" value="EmrE"/>
    <property type="match status" value="1"/>
</dbReference>
<sequence>MYYDIYYFWREIMIAIFIGVLSAFFFSLTFLLNQLMSFTGGNWLWTASLRFLFMLPLFIIAVAIQKNCSFSRIYYAIKERWQSWIIWSNVAFVLFYIPLSFASTLSPAWLIASTWQLTIISGSLLAPYIEETPQKRKDSRITKHDLFCFGIILTGIAVIEFQQISFKNNTSFLFMALILMVVAAISYPLGNRKIMKINKGEYYLSTGERILAMLICSAPVWVLCSIIGYSQSGLPSQDQLIMSLSVAFFSGFIATYLFFFATHLAHKNIRQLASVEATQSLEVIFTIVLGIVFLGDTLPNIGKIIGISLVLLGMVLKVLKINYQR</sequence>
<dbReference type="InterPro" id="IPR032713">
    <property type="entry name" value="EmrE"/>
</dbReference>
<feature type="transmembrane region" description="Helical" evidence="2">
    <location>
        <begin position="146"/>
        <end position="166"/>
    </location>
</feature>
<dbReference type="Proteomes" id="UP000245919">
    <property type="component" value="Chromosome"/>
</dbReference>
<feature type="transmembrane region" description="Helical" evidence="2">
    <location>
        <begin position="12"/>
        <end position="31"/>
    </location>
</feature>
<dbReference type="EMBL" id="CP028160">
    <property type="protein sequence ID" value="AWN65234.1"/>
    <property type="molecule type" value="Genomic_DNA"/>
</dbReference>
<evidence type="ECO:0000256" key="2">
    <source>
        <dbReference type="SAM" id="Phobius"/>
    </source>
</evidence>
<evidence type="ECO:0000313" key="3">
    <source>
        <dbReference type="EMBL" id="AWN65234.1"/>
    </source>
</evidence>
<gene>
    <name evidence="3" type="ORF">LL14B4_03235</name>
</gene>
<keyword evidence="2" id="KW-0472">Membrane</keyword>
<feature type="transmembrane region" description="Helical" evidence="2">
    <location>
        <begin position="277"/>
        <end position="295"/>
    </location>
</feature>
<feature type="transmembrane region" description="Helical" evidence="2">
    <location>
        <begin position="108"/>
        <end position="126"/>
    </location>
</feature>
<proteinExistence type="predicted"/>
<reference evidence="3 4" key="1">
    <citation type="submission" date="2018-03" db="EMBL/GenBank/DDBJ databases">
        <title>Genome sequence of Lactococcus lactis strain 14B4 from almond drupe.</title>
        <authorList>
            <person name="Tran T.D."/>
            <person name="McGarvey J.A."/>
            <person name="Huynh S."/>
            <person name="Parker C.T."/>
        </authorList>
    </citation>
    <scope>NUCLEOTIDE SEQUENCE [LARGE SCALE GENOMIC DNA]</scope>
    <source>
        <strain evidence="3 4">14B4</strain>
    </source>
</reference>
<evidence type="ECO:0008006" key="5">
    <source>
        <dbReference type="Google" id="ProtNLM"/>
    </source>
</evidence>